<dbReference type="GO" id="GO:0001755">
    <property type="term" value="P:neural crest cell migration"/>
    <property type="evidence" value="ECO:0007669"/>
    <property type="project" value="TreeGrafter"/>
</dbReference>
<dbReference type="GeneTree" id="ENSGT00940000158358"/>
<dbReference type="FunFam" id="2.60.40.10:FF:001170">
    <property type="entry name" value="Sema domain, immunoglobulin domain (Ig), short basic domain, secreted, (Semaphorin) 3F"/>
    <property type="match status" value="1"/>
</dbReference>
<evidence type="ECO:0000259" key="7">
    <source>
        <dbReference type="PROSITE" id="PS50835"/>
    </source>
</evidence>
<dbReference type="Proteomes" id="UP000264820">
    <property type="component" value="Unplaced"/>
</dbReference>
<dbReference type="Gene3D" id="2.60.40.10">
    <property type="entry name" value="Immunoglobulins"/>
    <property type="match status" value="1"/>
</dbReference>
<dbReference type="PROSITE" id="PS51004">
    <property type="entry name" value="SEMA"/>
    <property type="match status" value="1"/>
</dbReference>
<evidence type="ECO:0000256" key="6">
    <source>
        <dbReference type="PROSITE-ProRule" id="PRU00352"/>
    </source>
</evidence>
<evidence type="ECO:0000259" key="8">
    <source>
        <dbReference type="PROSITE" id="PS51004"/>
    </source>
</evidence>
<evidence type="ECO:0000313" key="9">
    <source>
        <dbReference type="Ensembl" id="ENSHCOP00000011296.1"/>
    </source>
</evidence>
<dbReference type="Gene3D" id="2.130.10.10">
    <property type="entry name" value="YVTN repeat-like/Quinoprotein amine dehydrogenase"/>
    <property type="match status" value="1"/>
</dbReference>
<dbReference type="GO" id="GO:0045499">
    <property type="term" value="F:chemorepellent activity"/>
    <property type="evidence" value="ECO:0007669"/>
    <property type="project" value="TreeGrafter"/>
</dbReference>
<proteinExistence type="inferred from homology"/>
<feature type="domain" description="Ig-like" evidence="7">
    <location>
        <begin position="318"/>
        <end position="394"/>
    </location>
</feature>
<organism evidence="9 10">
    <name type="scientific">Hippocampus comes</name>
    <name type="common">Tiger tail seahorse</name>
    <dbReference type="NCBI Taxonomy" id="109280"/>
    <lineage>
        <taxon>Eukaryota</taxon>
        <taxon>Metazoa</taxon>
        <taxon>Chordata</taxon>
        <taxon>Craniata</taxon>
        <taxon>Vertebrata</taxon>
        <taxon>Euteleostomi</taxon>
        <taxon>Actinopterygii</taxon>
        <taxon>Neopterygii</taxon>
        <taxon>Teleostei</taxon>
        <taxon>Neoteleostei</taxon>
        <taxon>Acanthomorphata</taxon>
        <taxon>Syngnathiaria</taxon>
        <taxon>Syngnathiformes</taxon>
        <taxon>Syngnathoidei</taxon>
        <taxon>Syngnathidae</taxon>
        <taxon>Hippocampus</taxon>
    </lineage>
</organism>
<evidence type="ECO:0000256" key="2">
    <source>
        <dbReference type="ARBA" id="ARBA00009492"/>
    </source>
</evidence>
<dbReference type="GO" id="GO:0005178">
    <property type="term" value="F:integrin binding"/>
    <property type="evidence" value="ECO:0007669"/>
    <property type="project" value="TreeGrafter"/>
</dbReference>
<dbReference type="InterPro" id="IPR027231">
    <property type="entry name" value="Semaphorin"/>
</dbReference>
<dbReference type="InterPro" id="IPR036352">
    <property type="entry name" value="Semap_dom_sf"/>
</dbReference>
<dbReference type="GO" id="GO:0007229">
    <property type="term" value="P:integrin-mediated signaling pathway"/>
    <property type="evidence" value="ECO:0007669"/>
    <property type="project" value="TreeGrafter"/>
</dbReference>
<reference evidence="9" key="2">
    <citation type="submission" date="2025-09" db="UniProtKB">
        <authorList>
            <consortium name="Ensembl"/>
        </authorList>
    </citation>
    <scope>IDENTIFICATION</scope>
</reference>
<dbReference type="Pfam" id="PF01403">
    <property type="entry name" value="Sema"/>
    <property type="match status" value="1"/>
</dbReference>
<dbReference type="InterPro" id="IPR001627">
    <property type="entry name" value="Semap_dom"/>
</dbReference>
<dbReference type="PANTHER" id="PTHR11036:SF80">
    <property type="entry name" value="SEMAPHORIN-7A"/>
    <property type="match status" value="1"/>
</dbReference>
<dbReference type="GO" id="GO:0007411">
    <property type="term" value="P:axon guidance"/>
    <property type="evidence" value="ECO:0007669"/>
    <property type="project" value="TreeGrafter"/>
</dbReference>
<protein>
    <submittedName>
        <fullName evidence="9">Semaphorin 7A (JohnMiltonHagen blood group)</fullName>
    </submittedName>
</protein>
<dbReference type="GO" id="GO:0030335">
    <property type="term" value="P:positive regulation of cell migration"/>
    <property type="evidence" value="ECO:0007669"/>
    <property type="project" value="TreeGrafter"/>
</dbReference>
<comment type="caution">
    <text evidence="6">Lacks conserved residue(s) required for the propagation of feature annotation.</text>
</comment>
<dbReference type="SUPFAM" id="SSF103575">
    <property type="entry name" value="Plexin repeat"/>
    <property type="match status" value="1"/>
</dbReference>
<reference evidence="9" key="1">
    <citation type="submission" date="2025-08" db="UniProtKB">
        <authorList>
            <consortium name="Ensembl"/>
        </authorList>
    </citation>
    <scope>IDENTIFICATION</scope>
</reference>
<dbReference type="SMART" id="SM00630">
    <property type="entry name" value="Sema"/>
    <property type="match status" value="1"/>
</dbReference>
<dbReference type="PROSITE" id="PS50835">
    <property type="entry name" value="IG_LIKE"/>
    <property type="match status" value="1"/>
</dbReference>
<dbReference type="GO" id="GO:0050727">
    <property type="term" value="P:regulation of inflammatory response"/>
    <property type="evidence" value="ECO:0007669"/>
    <property type="project" value="TreeGrafter"/>
</dbReference>
<evidence type="ECO:0000256" key="5">
    <source>
        <dbReference type="ARBA" id="ARBA00023180"/>
    </source>
</evidence>
<dbReference type="GO" id="GO:0009897">
    <property type="term" value="C:external side of plasma membrane"/>
    <property type="evidence" value="ECO:0007669"/>
    <property type="project" value="TreeGrafter"/>
</dbReference>
<dbReference type="InterPro" id="IPR002165">
    <property type="entry name" value="Plexin_repeat"/>
</dbReference>
<dbReference type="InterPro" id="IPR036179">
    <property type="entry name" value="Ig-like_dom_sf"/>
</dbReference>
<dbReference type="STRING" id="109280.ENSHCOP00000011296"/>
<comment type="similarity">
    <text evidence="2">Belongs to the semaphorin family.</text>
</comment>
<dbReference type="GO" id="GO:0071526">
    <property type="term" value="P:semaphorin-plexin signaling pathway"/>
    <property type="evidence" value="ECO:0007669"/>
    <property type="project" value="TreeGrafter"/>
</dbReference>
<keyword evidence="10" id="KW-1185">Reference proteome</keyword>
<dbReference type="OMA" id="DSYHAEY"/>
<dbReference type="SUPFAM" id="SSF48726">
    <property type="entry name" value="Immunoglobulin"/>
    <property type="match status" value="1"/>
</dbReference>
<dbReference type="InterPro" id="IPR015943">
    <property type="entry name" value="WD40/YVTN_repeat-like_dom_sf"/>
</dbReference>
<accession>A0A3Q2YDB7</accession>
<evidence type="ECO:0000256" key="4">
    <source>
        <dbReference type="ARBA" id="ARBA00023157"/>
    </source>
</evidence>
<dbReference type="SUPFAM" id="SSF101912">
    <property type="entry name" value="Sema domain"/>
    <property type="match status" value="1"/>
</dbReference>
<feature type="domain" description="Sema" evidence="8">
    <location>
        <begin position="1"/>
        <end position="301"/>
    </location>
</feature>
<keyword evidence="4" id="KW-1015">Disulfide bond</keyword>
<evidence type="ECO:0000256" key="3">
    <source>
        <dbReference type="ARBA" id="ARBA00023136"/>
    </source>
</evidence>
<dbReference type="InterPro" id="IPR007110">
    <property type="entry name" value="Ig-like_dom"/>
</dbReference>
<comment type="subcellular location">
    <subcellularLocation>
        <location evidence="1">Membrane</location>
    </subcellularLocation>
</comment>
<dbReference type="GO" id="GO:0030215">
    <property type="term" value="F:semaphorin receptor binding"/>
    <property type="evidence" value="ECO:0007669"/>
    <property type="project" value="InterPro"/>
</dbReference>
<evidence type="ECO:0000256" key="1">
    <source>
        <dbReference type="ARBA" id="ARBA00004370"/>
    </source>
</evidence>
<sequence>GTGISPFTYTQNSLSLRVGMLNAASCVFLQEPTFVSASWVKRKEDPENEKIYIFFREKNSDQNPEADPWISRVARVCKTDEGGSKRFFQNTWTSFLKARLVCGFPEESLYFNRLQDIYVQHAEDWRDTRVYALFTSSWNATAVCIYSMETIEGIFNNSTFKGYDKAIPEPRPGTVSTILDRLLPLATVSVVRDHPEMSDWVHSVHYVNPFYVSNENYTKIVVDRVQAADQSVYSVLLLATGMSCLLHNNRLKKLVASFAEEISVVDLRSCYEYNKSCADCVLARDPYCSWTPSGCTPTVPVCSASTSVNRSRRNAASPLDKDLLTLHAVPMGVPFYLSCPIDSYHAVYTWKHEDQSSPCLQMRSNCLLLIPAMNHASYGTYECVSEERDYVKVVKGYHLTEQGGPRRNSERGKASAVAAQTLWITLGLSLIPFLN</sequence>
<name>A0A3Q2YDB7_HIPCM</name>
<dbReference type="Gene3D" id="3.30.1680.10">
    <property type="entry name" value="ligand-binding face of the semaphorins, domain 2"/>
    <property type="match status" value="1"/>
</dbReference>
<dbReference type="PANTHER" id="PTHR11036">
    <property type="entry name" value="SEMAPHORIN"/>
    <property type="match status" value="1"/>
</dbReference>
<dbReference type="InterPro" id="IPR013783">
    <property type="entry name" value="Ig-like_fold"/>
</dbReference>
<keyword evidence="3" id="KW-0472">Membrane</keyword>
<dbReference type="AlphaFoldDB" id="A0A3Q2YDB7"/>
<evidence type="ECO:0000313" key="10">
    <source>
        <dbReference type="Proteomes" id="UP000264820"/>
    </source>
</evidence>
<dbReference type="Pfam" id="PF01437">
    <property type="entry name" value="PSI"/>
    <property type="match status" value="1"/>
</dbReference>
<dbReference type="Ensembl" id="ENSHCOT00000026504.1">
    <property type="protein sequence ID" value="ENSHCOP00000011296.1"/>
    <property type="gene ID" value="ENSHCOG00000014100.1"/>
</dbReference>
<keyword evidence="5" id="KW-0325">Glycoprotein</keyword>